<keyword evidence="3" id="KW-1185">Reference proteome</keyword>
<dbReference type="Pfam" id="PF00534">
    <property type="entry name" value="Glycos_transf_1"/>
    <property type="match status" value="1"/>
</dbReference>
<dbReference type="Proteomes" id="UP000681315">
    <property type="component" value="Unassembled WGS sequence"/>
</dbReference>
<accession>A0ABS3SWS2</accession>
<evidence type="ECO:0000259" key="1">
    <source>
        <dbReference type="Pfam" id="PF00534"/>
    </source>
</evidence>
<reference evidence="2 3" key="1">
    <citation type="submission" date="2021-03" db="EMBL/GenBank/DDBJ databases">
        <title>Gelidibacter sp. nov., isolated from costal sediment.</title>
        <authorList>
            <person name="Lun K.-Y."/>
        </authorList>
    </citation>
    <scope>NUCLEOTIDE SEQUENCE [LARGE SCALE GENOMIC DNA]</scope>
    <source>
        <strain evidence="2 3">DF109</strain>
    </source>
</reference>
<dbReference type="SUPFAM" id="SSF53756">
    <property type="entry name" value="UDP-Glycosyltransferase/glycogen phosphorylase"/>
    <property type="match status" value="1"/>
</dbReference>
<dbReference type="RefSeq" id="WP_208235278.1">
    <property type="nucleotide sequence ID" value="NZ_JAGEVG010000031.1"/>
</dbReference>
<name>A0ABS3SWS2_9FLAO</name>
<proteinExistence type="predicted"/>
<dbReference type="InterPro" id="IPR001296">
    <property type="entry name" value="Glyco_trans_1"/>
</dbReference>
<dbReference type="PANTHER" id="PTHR12526">
    <property type="entry name" value="GLYCOSYLTRANSFERASE"/>
    <property type="match status" value="1"/>
</dbReference>
<comment type="caution">
    <text evidence="2">The sequence shown here is derived from an EMBL/GenBank/DDBJ whole genome shotgun (WGS) entry which is preliminary data.</text>
</comment>
<evidence type="ECO:0000313" key="2">
    <source>
        <dbReference type="EMBL" id="MBO3100174.1"/>
    </source>
</evidence>
<dbReference type="Gene3D" id="3.40.50.2000">
    <property type="entry name" value="Glycogen Phosphorylase B"/>
    <property type="match status" value="2"/>
</dbReference>
<dbReference type="EMBL" id="JAGEVG010000031">
    <property type="protein sequence ID" value="MBO3100174.1"/>
    <property type="molecule type" value="Genomic_DNA"/>
</dbReference>
<gene>
    <name evidence="2" type="ORF">J4051_18025</name>
</gene>
<organism evidence="2 3">
    <name type="scientific">Gelidibacter pelagius</name>
    <dbReference type="NCBI Taxonomy" id="2819985"/>
    <lineage>
        <taxon>Bacteria</taxon>
        <taxon>Pseudomonadati</taxon>
        <taxon>Bacteroidota</taxon>
        <taxon>Flavobacteriia</taxon>
        <taxon>Flavobacteriales</taxon>
        <taxon>Flavobacteriaceae</taxon>
        <taxon>Gelidibacter</taxon>
    </lineage>
</organism>
<sequence length="369" mass="41909">MKNNHLKICFLIPSVASGGIEMYLLRYLNFIKDTSQITVLVRSSQKGELYDEYKATGVKLVFLPLGYLSLSKTINHYQFYKSQKFAVICDFNANFAGLPMALGKILKVPRRIAFYRQGSNHFPPSFIKNKVNSFMNHLVYKNATHILSNSNAALDFFFPNRKASDTRFKVIYNGVNIEEYDLPESKASIREQLGIPQEAFVIGHVGRLDKAKNHDTVLKVFQQLQQEHSNFYLLLCGRNTADLIPQLEALGIKDKTFVLGYRKDVPRVLKSLDCFLFPSITEGQPNALIEAMVSDLPVITSNIPSILETLPKEAKNLAQKPTDSEALAKTLIAICYNKTEGSKFQYQEWAKKKFDAKKNFGEFNKILKL</sequence>
<protein>
    <submittedName>
        <fullName evidence="2">Glycosyltransferase</fullName>
    </submittedName>
</protein>
<evidence type="ECO:0000313" key="3">
    <source>
        <dbReference type="Proteomes" id="UP000681315"/>
    </source>
</evidence>
<feature type="domain" description="Glycosyl transferase family 1" evidence="1">
    <location>
        <begin position="186"/>
        <end position="338"/>
    </location>
</feature>